<evidence type="ECO:0000313" key="2">
    <source>
        <dbReference type="EMBL" id="CAH0002487.1"/>
    </source>
</evidence>
<feature type="domain" description="AAA protein C-terminal winged helix" evidence="1">
    <location>
        <begin position="18"/>
        <end position="137"/>
    </location>
</feature>
<dbReference type="EMBL" id="CABFNO020001560">
    <property type="protein sequence ID" value="CAH0002487.1"/>
    <property type="molecule type" value="Genomic_DNA"/>
</dbReference>
<reference evidence="3" key="1">
    <citation type="submission" date="2019-06" db="EMBL/GenBank/DDBJ databases">
        <authorList>
            <person name="Broberg M."/>
        </authorList>
    </citation>
    <scope>NUCLEOTIDE SEQUENCE [LARGE SCALE GENOMIC DNA]</scope>
</reference>
<accession>A0A9N9Y7L4</accession>
<dbReference type="OrthoDB" id="511599at2759"/>
<proteinExistence type="predicted"/>
<protein>
    <recommendedName>
        <fullName evidence="1">AAA protein C-terminal winged helix domain-containing protein</fullName>
    </recommendedName>
</protein>
<dbReference type="PANTHER" id="PTHR36168:SF4">
    <property type="entry name" value="ORC1-LIKE AAA ATPASE DOMAIN-CONTAINING PROTEIN"/>
    <property type="match status" value="1"/>
</dbReference>
<organism evidence="2 3">
    <name type="scientific">Clonostachys byssicola</name>
    <dbReference type="NCBI Taxonomy" id="160290"/>
    <lineage>
        <taxon>Eukaryota</taxon>
        <taxon>Fungi</taxon>
        <taxon>Dikarya</taxon>
        <taxon>Ascomycota</taxon>
        <taxon>Pezizomycotina</taxon>
        <taxon>Sordariomycetes</taxon>
        <taxon>Hypocreomycetidae</taxon>
        <taxon>Hypocreales</taxon>
        <taxon>Bionectriaceae</taxon>
        <taxon>Clonostachys</taxon>
    </lineage>
</organism>
<reference evidence="2 3" key="2">
    <citation type="submission" date="2021-10" db="EMBL/GenBank/DDBJ databases">
        <authorList>
            <person name="Piombo E."/>
        </authorList>
    </citation>
    <scope>NUCLEOTIDE SEQUENCE [LARGE SCALE GENOMIC DNA]</scope>
</reference>
<dbReference type="Pfam" id="PF24913">
    <property type="entry name" value="WHD_AAA_fung"/>
    <property type="match status" value="1"/>
</dbReference>
<dbReference type="AlphaFoldDB" id="A0A9N9Y7L4"/>
<comment type="caution">
    <text evidence="2">The sequence shown here is derived from an EMBL/GenBank/DDBJ whole genome shotgun (WGS) entry which is preliminary data.</text>
</comment>
<evidence type="ECO:0000313" key="3">
    <source>
        <dbReference type="Proteomes" id="UP000754883"/>
    </source>
</evidence>
<gene>
    <name evidence="2" type="ORF">CBYS24578_00002039</name>
</gene>
<dbReference type="Proteomes" id="UP000754883">
    <property type="component" value="Unassembled WGS sequence"/>
</dbReference>
<sequence>MLKTCELLYAKERRWFLNQCWIYGNEMDDDAEDDQEFCAAAMILAKALVEKESSSSELSDPDKPTPLPYVELHKARQIMTRADFIQRLDRINIFTIDTDAMVRADSVIMQKVFHDICTKEGFDEHLEATLERLDELEGLGRTSEVTFKDLNGGGGYQATIDKDASGRKAPT</sequence>
<name>A0A9N9Y7L4_9HYPO</name>
<evidence type="ECO:0000259" key="1">
    <source>
        <dbReference type="Pfam" id="PF24913"/>
    </source>
</evidence>
<dbReference type="PANTHER" id="PTHR36168">
    <property type="entry name" value="CHROMOSOME 1, WHOLE GENOME SHOTGUN SEQUENCE"/>
    <property type="match status" value="1"/>
</dbReference>
<keyword evidence="3" id="KW-1185">Reference proteome</keyword>
<dbReference type="InterPro" id="IPR056808">
    <property type="entry name" value="HTH_AAA"/>
</dbReference>